<evidence type="ECO:0000313" key="7">
    <source>
        <dbReference type="Proteomes" id="UP000230732"/>
    </source>
</evidence>
<name>A0A2M7Q5B8_9BACT</name>
<evidence type="ECO:0000313" key="6">
    <source>
        <dbReference type="EMBL" id="PIY58637.1"/>
    </source>
</evidence>
<dbReference type="PRINTS" id="PR00506">
    <property type="entry name" value="D21N6MTFRASE"/>
</dbReference>
<sequence length="591" mass="68600">MKNDYQKVEQAKGRPLLQWVGKKPLESVQFYPAQETEVYGDKEVKDFNKLFWGDNLQVLSHLLKEYRGKIDLIYIDPPFDSKADYVRKVKIRGEKVEGSGQGLFEEKQYTDIWERDEYLQFMYERILMMKELLSDKGSIYLHCDWHKNSYLRLIMDEVFGQDNFVNEIVWCYTGPTNQKRNFPRKHDTILWYEKNKDKRVFNIENLRVDYKKSTKSGGKTALTGRADDKVLEALDEQGKLVEDWWIDIADLGKMHGEDVGYPTQKTEALIERIIKASSNEGDVVADFFMGSGTTQAVAQKLGRKWIGCDINIGSIQTATKRINQTITDQQKEKTKGFKGSLGFKILNVNDYDVFKNEIEAKEIVMEMYGVEPVKRTYFDGILDKNFVKVMPMNRVLNKMDIRTLIKNVDDKKDSFTVKTKSKAGEPVYEEGVLVICSGMELDVLDFIKKENKTGVKIEVRDILTDKKNLIFKKKPEAKIDVKAKDKKLSVELKDFYSPILMRKLEIENDKVLKKDHKAKVEDFKQIIDSVAIDVDYNGKLFNAEVMDLPDKKETIKAKYSWEYTKKGKYTVAIKVVDVLGEEYFETFEVNA</sequence>
<evidence type="ECO:0000256" key="4">
    <source>
        <dbReference type="ARBA" id="ARBA00022691"/>
    </source>
</evidence>
<dbReference type="Gene3D" id="3.40.50.150">
    <property type="entry name" value="Vaccinia Virus protein VP39"/>
    <property type="match status" value="1"/>
</dbReference>
<dbReference type="InterPro" id="IPR002052">
    <property type="entry name" value="DNA_methylase_N6_adenine_CS"/>
</dbReference>
<dbReference type="GO" id="GO:0005737">
    <property type="term" value="C:cytoplasm"/>
    <property type="evidence" value="ECO:0007669"/>
    <property type="project" value="TreeGrafter"/>
</dbReference>
<keyword evidence="4" id="KW-0949">S-adenosyl-L-methionine</keyword>
<keyword evidence="2 6" id="KW-0489">Methyltransferase</keyword>
<proteinExistence type="inferred from homology"/>
<dbReference type="EMBL" id="PFKX01000025">
    <property type="protein sequence ID" value="PIY58637.1"/>
    <property type="molecule type" value="Genomic_DNA"/>
</dbReference>
<gene>
    <name evidence="6" type="ORF">COY98_00935</name>
</gene>
<dbReference type="PROSITE" id="PS00092">
    <property type="entry name" value="N6_MTASE"/>
    <property type="match status" value="1"/>
</dbReference>
<organism evidence="6 7">
    <name type="scientific">Candidatus Yonathbacteria bacterium CG_4_10_14_0_8_um_filter_43_17</name>
    <dbReference type="NCBI Taxonomy" id="1975099"/>
    <lineage>
        <taxon>Bacteria</taxon>
        <taxon>Candidatus Yonathiibacteriota</taxon>
    </lineage>
</organism>
<dbReference type="InterPro" id="IPR002941">
    <property type="entry name" value="DNA_methylase_N4/N6"/>
</dbReference>
<comment type="similarity">
    <text evidence="1">Belongs to the N(4)/N(6)-methyltransferase family.</text>
</comment>
<dbReference type="PANTHER" id="PTHR13370:SF24">
    <property type="entry name" value="TYPE III RESTRICTION-MODIFICATION ENZYME STYLTI MOD SUBUNIT"/>
    <property type="match status" value="1"/>
</dbReference>
<dbReference type="GO" id="GO:0032259">
    <property type="term" value="P:methylation"/>
    <property type="evidence" value="ECO:0007669"/>
    <property type="project" value="UniProtKB-KW"/>
</dbReference>
<evidence type="ECO:0000256" key="2">
    <source>
        <dbReference type="ARBA" id="ARBA00022603"/>
    </source>
</evidence>
<dbReference type="Proteomes" id="UP000230732">
    <property type="component" value="Unassembled WGS sequence"/>
</dbReference>
<dbReference type="PANTHER" id="PTHR13370">
    <property type="entry name" value="RNA METHYLASE-RELATED"/>
    <property type="match status" value="1"/>
</dbReference>
<feature type="domain" description="DNA methylase N-4/N-6" evidence="5">
    <location>
        <begin position="70"/>
        <end position="319"/>
    </location>
</feature>
<dbReference type="InterPro" id="IPR002295">
    <property type="entry name" value="N4/N6-MTase_EcoPI_Mod-like"/>
</dbReference>
<dbReference type="Pfam" id="PF01555">
    <property type="entry name" value="N6_N4_Mtase"/>
    <property type="match status" value="1"/>
</dbReference>
<evidence type="ECO:0000256" key="3">
    <source>
        <dbReference type="ARBA" id="ARBA00022679"/>
    </source>
</evidence>
<protein>
    <submittedName>
        <fullName evidence="6">Site-specific DNA-methyltransferase</fullName>
    </submittedName>
</protein>
<keyword evidence="3 6" id="KW-0808">Transferase</keyword>
<dbReference type="SUPFAM" id="SSF53335">
    <property type="entry name" value="S-adenosyl-L-methionine-dependent methyltransferases"/>
    <property type="match status" value="1"/>
</dbReference>
<dbReference type="GO" id="GO:0003677">
    <property type="term" value="F:DNA binding"/>
    <property type="evidence" value="ECO:0007669"/>
    <property type="project" value="InterPro"/>
</dbReference>
<dbReference type="GO" id="GO:0008170">
    <property type="term" value="F:N-methyltransferase activity"/>
    <property type="evidence" value="ECO:0007669"/>
    <property type="project" value="InterPro"/>
</dbReference>
<accession>A0A2M7Q5B8</accession>
<dbReference type="AlphaFoldDB" id="A0A2M7Q5B8"/>
<dbReference type="InterPro" id="IPR029063">
    <property type="entry name" value="SAM-dependent_MTases_sf"/>
</dbReference>
<reference evidence="7" key="1">
    <citation type="submission" date="2017-09" db="EMBL/GenBank/DDBJ databases">
        <title>Depth-based differentiation of microbial function through sediment-hosted aquifers and enrichment of novel symbionts in the deep terrestrial subsurface.</title>
        <authorList>
            <person name="Probst A.J."/>
            <person name="Ladd B."/>
            <person name="Jarett J.K."/>
            <person name="Geller-Mcgrath D.E."/>
            <person name="Sieber C.M.K."/>
            <person name="Emerson J.B."/>
            <person name="Anantharaman K."/>
            <person name="Thomas B.C."/>
            <person name="Malmstrom R."/>
            <person name="Stieglmeier M."/>
            <person name="Klingl A."/>
            <person name="Woyke T."/>
            <person name="Ryan C.M."/>
            <person name="Banfield J.F."/>
        </authorList>
    </citation>
    <scope>NUCLEOTIDE SEQUENCE [LARGE SCALE GENOMIC DNA]</scope>
</reference>
<comment type="caution">
    <text evidence="6">The sequence shown here is derived from an EMBL/GenBank/DDBJ whole genome shotgun (WGS) entry which is preliminary data.</text>
</comment>
<evidence type="ECO:0000256" key="1">
    <source>
        <dbReference type="ARBA" id="ARBA00006594"/>
    </source>
</evidence>
<evidence type="ECO:0000259" key="5">
    <source>
        <dbReference type="Pfam" id="PF01555"/>
    </source>
</evidence>